<name>A0A816FIH3_9BILA</name>
<comment type="catalytic activity">
    <reaction evidence="1">
        <text>an L-aminoacyl-L-amino acid + H2O = 2 an L-alpha-amino acid</text>
        <dbReference type="Rhea" id="RHEA:48940"/>
        <dbReference type="ChEBI" id="CHEBI:15377"/>
        <dbReference type="ChEBI" id="CHEBI:59869"/>
        <dbReference type="ChEBI" id="CHEBI:77460"/>
        <dbReference type="EC" id="3.4.13.19"/>
    </reaction>
</comment>
<dbReference type="OrthoDB" id="445695at2759"/>
<keyword evidence="1" id="KW-0862">Zinc</keyword>
<protein>
    <recommendedName>
        <fullName evidence="1">Dipeptidase</fullName>
        <ecNumber evidence="1">3.4.13.19</ecNumber>
    </recommendedName>
</protein>
<comment type="subunit">
    <text evidence="1">Homodimer; disulfide-linked.</text>
</comment>
<feature type="non-terminal residue" evidence="2">
    <location>
        <position position="106"/>
    </location>
</feature>
<evidence type="ECO:0000313" key="2">
    <source>
        <dbReference type="EMBL" id="CAF1661988.1"/>
    </source>
</evidence>
<dbReference type="Pfam" id="PF01244">
    <property type="entry name" value="Peptidase_M19"/>
    <property type="match status" value="1"/>
</dbReference>
<reference evidence="2" key="1">
    <citation type="submission" date="2021-02" db="EMBL/GenBank/DDBJ databases">
        <authorList>
            <person name="Nowell W R."/>
        </authorList>
    </citation>
    <scope>NUCLEOTIDE SEQUENCE</scope>
</reference>
<evidence type="ECO:0000313" key="4">
    <source>
        <dbReference type="Proteomes" id="UP000663829"/>
    </source>
</evidence>
<dbReference type="Proteomes" id="UP000681722">
    <property type="component" value="Unassembled WGS sequence"/>
</dbReference>
<keyword evidence="1" id="KW-0378">Hydrolase</keyword>
<evidence type="ECO:0000313" key="3">
    <source>
        <dbReference type="EMBL" id="CAF4611930.1"/>
    </source>
</evidence>
<keyword evidence="1" id="KW-1015">Disulfide bond</keyword>
<keyword evidence="1" id="KW-0645">Protease</keyword>
<keyword evidence="4" id="KW-1185">Reference proteome</keyword>
<dbReference type="Gene3D" id="3.20.20.140">
    <property type="entry name" value="Metal-dependent hydrolases"/>
    <property type="match status" value="1"/>
</dbReference>
<comment type="subcellular location">
    <subcellularLocation>
        <location evidence="1">Membrane</location>
        <topology evidence="1">Lipid-anchor</topology>
        <topology evidence="1">GPI-anchor</topology>
    </subcellularLocation>
</comment>
<dbReference type="GO" id="GO:0006508">
    <property type="term" value="P:proteolysis"/>
    <property type="evidence" value="ECO:0007669"/>
    <property type="project" value="UniProtKB-KW"/>
</dbReference>
<keyword evidence="1" id="KW-0336">GPI-anchor</keyword>
<proteinExistence type="inferred from homology"/>
<dbReference type="EC" id="3.4.13.19" evidence="1"/>
<dbReference type="SUPFAM" id="SSF51556">
    <property type="entry name" value="Metallo-dependent hydrolases"/>
    <property type="match status" value="1"/>
</dbReference>
<dbReference type="InterPro" id="IPR008257">
    <property type="entry name" value="Pept_M19"/>
</dbReference>
<accession>A0A816FIH3</accession>
<gene>
    <name evidence="2" type="ORF">GPM918_LOCUS46008</name>
    <name evidence="3" type="ORF">SRO942_LOCUS49227</name>
</gene>
<comment type="cofactor">
    <cofactor evidence="1">
        <name>Zn(2+)</name>
        <dbReference type="ChEBI" id="CHEBI:29105"/>
    </cofactor>
</comment>
<dbReference type="PANTHER" id="PTHR10443">
    <property type="entry name" value="MICROSOMAL DIPEPTIDASE"/>
    <property type="match status" value="1"/>
</dbReference>
<keyword evidence="1" id="KW-0472">Membrane</keyword>
<keyword evidence="1" id="KW-0479">Metal-binding</keyword>
<keyword evidence="1" id="KW-0449">Lipoprotein</keyword>
<comment type="similarity">
    <text evidence="1">Belongs to the metallo-dependent hydrolases superfamily. Peptidase M19 family.</text>
</comment>
<comment type="caution">
    <text evidence="2">The sequence shown here is derived from an EMBL/GenBank/DDBJ whole genome shotgun (WGS) entry which is preliminary data.</text>
</comment>
<keyword evidence="1" id="KW-0325">Glycoprotein</keyword>
<dbReference type="Proteomes" id="UP000663829">
    <property type="component" value="Unassembled WGS sequence"/>
</dbReference>
<dbReference type="InterPro" id="IPR032466">
    <property type="entry name" value="Metal_Hydrolase"/>
</dbReference>
<dbReference type="GO" id="GO:0046872">
    <property type="term" value="F:metal ion binding"/>
    <property type="evidence" value="ECO:0007669"/>
    <property type="project" value="UniProtKB-UniRule"/>
</dbReference>
<dbReference type="GO" id="GO:0070573">
    <property type="term" value="F:metallodipeptidase activity"/>
    <property type="evidence" value="ECO:0007669"/>
    <property type="project" value="InterPro"/>
</dbReference>
<dbReference type="PANTHER" id="PTHR10443:SF12">
    <property type="entry name" value="DIPEPTIDASE"/>
    <property type="match status" value="1"/>
</dbReference>
<evidence type="ECO:0000256" key="1">
    <source>
        <dbReference type="RuleBase" id="RU341113"/>
    </source>
</evidence>
<sequence length="106" mass="11807">HINHIKEKAGIKHVGIGADYDGVLILPEGLGDVSTYPALLEALMENGWSEDDIVSLIGGNILRVLQKNEEKAAELQAKMSEQDDLIPRIDLEKYNLTKCRTLDMYT</sequence>
<dbReference type="AlphaFoldDB" id="A0A816FIH3"/>
<keyword evidence="1" id="KW-0224">Dipeptidase</keyword>
<keyword evidence="1" id="KW-0482">Metalloprotease</keyword>
<organism evidence="2 4">
    <name type="scientific">Didymodactylos carnosus</name>
    <dbReference type="NCBI Taxonomy" id="1234261"/>
    <lineage>
        <taxon>Eukaryota</taxon>
        <taxon>Metazoa</taxon>
        <taxon>Spiralia</taxon>
        <taxon>Gnathifera</taxon>
        <taxon>Rotifera</taxon>
        <taxon>Eurotatoria</taxon>
        <taxon>Bdelloidea</taxon>
        <taxon>Philodinida</taxon>
        <taxon>Philodinidae</taxon>
        <taxon>Didymodactylos</taxon>
    </lineage>
</organism>
<dbReference type="EMBL" id="CAJNOQ010056332">
    <property type="protein sequence ID" value="CAF1661988.1"/>
    <property type="molecule type" value="Genomic_DNA"/>
</dbReference>
<dbReference type="GO" id="GO:0098552">
    <property type="term" value="C:side of membrane"/>
    <property type="evidence" value="ECO:0007669"/>
    <property type="project" value="UniProtKB-KW"/>
</dbReference>
<dbReference type="EMBL" id="CAJOBC010130769">
    <property type="protein sequence ID" value="CAF4611930.1"/>
    <property type="molecule type" value="Genomic_DNA"/>
</dbReference>